<dbReference type="InterPro" id="IPR022002">
    <property type="entry name" value="ChsH2_Znr"/>
</dbReference>
<dbReference type="AlphaFoldDB" id="A0A2R6ABQ6"/>
<evidence type="ECO:0000259" key="1">
    <source>
        <dbReference type="Pfam" id="PF12172"/>
    </source>
</evidence>
<dbReference type="EMBL" id="NEXC01000013">
    <property type="protein sequence ID" value="PSN83840.1"/>
    <property type="molecule type" value="Genomic_DNA"/>
</dbReference>
<dbReference type="PANTHER" id="PTHR34075:SF4">
    <property type="entry name" value="DUF35 DOMAIN-CONTAINING PROTEIN"/>
    <property type="match status" value="1"/>
</dbReference>
<comment type="caution">
    <text evidence="2">The sequence shown here is derived from an EMBL/GenBank/DDBJ whole genome shotgun (WGS) entry which is preliminary data.</text>
</comment>
<dbReference type="Proteomes" id="UP000240880">
    <property type="component" value="Unassembled WGS sequence"/>
</dbReference>
<sequence>MTSEFRYTNSEEVRVWKDHIPLKYKYSIGVAAQKFSSALKEGKLLGFKCSSCSKVYALPLLFCPECFKEIREYVEIKPEGEIYSFTERGEEVVIAVKFPDTYGVLIHKMKKPLAGRPRIGQKVRAVFKKKEERSGDITDILWFELF</sequence>
<protein>
    <recommendedName>
        <fullName evidence="1">ChsH2 rubredoxin-like zinc ribbon domain-containing protein</fullName>
    </recommendedName>
</protein>
<name>A0A2R6ABQ6_9ARCH</name>
<dbReference type="InterPro" id="IPR052513">
    <property type="entry name" value="Thioester_dehydratase-like"/>
</dbReference>
<dbReference type="Pfam" id="PF12172">
    <property type="entry name" value="zf-ChsH2"/>
    <property type="match status" value="1"/>
</dbReference>
<organism evidence="2 3">
    <name type="scientific">Candidatus Marsarchaeota G1 archaeon OSP_D</name>
    <dbReference type="NCBI Taxonomy" id="1978155"/>
    <lineage>
        <taxon>Archaea</taxon>
        <taxon>Candidatus Marsarchaeota</taxon>
        <taxon>Candidatus Marsarchaeota group 1</taxon>
    </lineage>
</organism>
<dbReference type="InterPro" id="IPR012340">
    <property type="entry name" value="NA-bd_OB-fold"/>
</dbReference>
<dbReference type="PANTHER" id="PTHR34075">
    <property type="entry name" value="BLR3430 PROTEIN"/>
    <property type="match status" value="1"/>
</dbReference>
<gene>
    <name evidence="2" type="ORF">B9Q01_03120</name>
</gene>
<accession>A0A2R6ABQ6</accession>
<evidence type="ECO:0000313" key="2">
    <source>
        <dbReference type="EMBL" id="PSN83840.1"/>
    </source>
</evidence>
<reference evidence="2 3" key="1">
    <citation type="submission" date="2017-04" db="EMBL/GenBank/DDBJ databases">
        <title>Novel microbial lineages endemic to geothermal iron-oxide mats fill important gaps in the evolutionary history of Archaea.</title>
        <authorList>
            <person name="Jay Z.J."/>
            <person name="Beam J.P."/>
            <person name="Dlakic M."/>
            <person name="Rusch D.B."/>
            <person name="Kozubal M.A."/>
            <person name="Inskeep W.P."/>
        </authorList>
    </citation>
    <scope>NUCLEOTIDE SEQUENCE [LARGE SCALE GENOMIC DNA]</scope>
    <source>
        <strain evidence="2">OSP_D</strain>
    </source>
</reference>
<proteinExistence type="predicted"/>
<evidence type="ECO:0000313" key="3">
    <source>
        <dbReference type="Proteomes" id="UP000240880"/>
    </source>
</evidence>
<feature type="domain" description="ChsH2 rubredoxin-like zinc ribbon" evidence="1">
    <location>
        <begin position="37"/>
        <end position="67"/>
    </location>
</feature>
<dbReference type="SUPFAM" id="SSF50249">
    <property type="entry name" value="Nucleic acid-binding proteins"/>
    <property type="match status" value="1"/>
</dbReference>
<dbReference type="Gene3D" id="6.10.30.10">
    <property type="match status" value="1"/>
</dbReference>